<dbReference type="EMBL" id="ASGP02000002">
    <property type="protein sequence ID" value="KAH9520861.1"/>
    <property type="molecule type" value="Genomic_DNA"/>
</dbReference>
<evidence type="ECO:0000313" key="2">
    <source>
        <dbReference type="Proteomes" id="UP000790347"/>
    </source>
</evidence>
<reference evidence="1" key="2">
    <citation type="journal article" date="2022" name="Res Sq">
        <title>Comparative Genomics Reveals Insights into the Divergent Evolution of Astigmatic Mites and Household Pest Adaptations.</title>
        <authorList>
            <person name="Xiong Q."/>
            <person name="Wan A.T.-Y."/>
            <person name="Liu X.-Y."/>
            <person name="Fung C.S.-H."/>
            <person name="Xiao X."/>
            <person name="Malainual N."/>
            <person name="Hou J."/>
            <person name="Wang L."/>
            <person name="Wang M."/>
            <person name="Yang K."/>
            <person name="Cui Y."/>
            <person name="Leung E."/>
            <person name="Nong W."/>
            <person name="Shin S.-K."/>
            <person name="Au S."/>
            <person name="Jeong K.Y."/>
            <person name="Chew F.T."/>
            <person name="Hui J."/>
            <person name="Leung T.F."/>
            <person name="Tungtrongchitr A."/>
            <person name="Zhong N."/>
            <person name="Liu Z."/>
            <person name="Tsui S."/>
        </authorList>
    </citation>
    <scope>NUCLEOTIDE SEQUENCE</scope>
    <source>
        <strain evidence="1">Derf</strain>
        <tissue evidence="1">Whole organism</tissue>
    </source>
</reference>
<organism evidence="1 2">
    <name type="scientific">Dermatophagoides farinae</name>
    <name type="common">American house dust mite</name>
    <dbReference type="NCBI Taxonomy" id="6954"/>
    <lineage>
        <taxon>Eukaryota</taxon>
        <taxon>Metazoa</taxon>
        <taxon>Ecdysozoa</taxon>
        <taxon>Arthropoda</taxon>
        <taxon>Chelicerata</taxon>
        <taxon>Arachnida</taxon>
        <taxon>Acari</taxon>
        <taxon>Acariformes</taxon>
        <taxon>Sarcoptiformes</taxon>
        <taxon>Astigmata</taxon>
        <taxon>Psoroptidia</taxon>
        <taxon>Analgoidea</taxon>
        <taxon>Pyroglyphidae</taxon>
        <taxon>Dermatophagoidinae</taxon>
        <taxon>Dermatophagoides</taxon>
    </lineage>
</organism>
<dbReference type="AlphaFoldDB" id="A0A922I2L0"/>
<evidence type="ECO:0000313" key="1">
    <source>
        <dbReference type="EMBL" id="KAH9520861.1"/>
    </source>
</evidence>
<protein>
    <submittedName>
        <fullName evidence="1">Uncharacterized protein</fullName>
    </submittedName>
</protein>
<name>A0A922I2L0_DERFA</name>
<sequence>MAPFILVSIAIRFLFWKSNQIEWIGFKIFVNKRELNFIFSADNETKTKHPPPLSSLPLPPMKISSVSSSISGGIGGV</sequence>
<proteinExistence type="predicted"/>
<reference evidence="1" key="1">
    <citation type="submission" date="2013-05" db="EMBL/GenBank/DDBJ databases">
        <authorList>
            <person name="Yim A.K.Y."/>
            <person name="Chan T.F."/>
            <person name="Ji K.M."/>
            <person name="Liu X.Y."/>
            <person name="Zhou J.W."/>
            <person name="Li R.Q."/>
            <person name="Yang K.Y."/>
            <person name="Li J."/>
            <person name="Li M."/>
            <person name="Law P.T.W."/>
            <person name="Wu Y.L."/>
            <person name="Cai Z.L."/>
            <person name="Qin H."/>
            <person name="Bao Y."/>
            <person name="Leung R.K.K."/>
            <person name="Ng P.K.S."/>
            <person name="Zou J."/>
            <person name="Zhong X.J."/>
            <person name="Ran P.X."/>
            <person name="Zhong N.S."/>
            <person name="Liu Z.G."/>
            <person name="Tsui S.K.W."/>
        </authorList>
    </citation>
    <scope>NUCLEOTIDE SEQUENCE</scope>
    <source>
        <strain evidence="1">Derf</strain>
        <tissue evidence="1">Whole organism</tissue>
    </source>
</reference>
<comment type="caution">
    <text evidence="1">The sequence shown here is derived from an EMBL/GenBank/DDBJ whole genome shotgun (WGS) entry which is preliminary data.</text>
</comment>
<keyword evidence="2" id="KW-1185">Reference proteome</keyword>
<gene>
    <name evidence="1" type="ORF">DERF_004545</name>
</gene>
<accession>A0A922I2L0</accession>
<dbReference type="Proteomes" id="UP000790347">
    <property type="component" value="Unassembled WGS sequence"/>
</dbReference>